<evidence type="ECO:0000313" key="2">
    <source>
        <dbReference type="EMBL" id="PSS22489.1"/>
    </source>
</evidence>
<dbReference type="AlphaFoldDB" id="A0A2T3B6U4"/>
<feature type="compositionally biased region" description="Acidic residues" evidence="1">
    <location>
        <begin position="24"/>
        <end position="44"/>
    </location>
</feature>
<feature type="compositionally biased region" description="Acidic residues" evidence="1">
    <location>
        <begin position="1"/>
        <end position="17"/>
    </location>
</feature>
<dbReference type="InParanoid" id="A0A2T3B6U4"/>
<sequence length="91" mass="11078">EDEEEEDEEEDEEEEKEEEKKEEGDDDDEEDFYDYDDDEDDEAPLSDAEIYEWLSHVEMPRRQTPIWESRVLHPASVPVFSTPDCMMQEWW</sequence>
<feature type="region of interest" description="Disordered" evidence="1">
    <location>
        <begin position="1"/>
        <end position="44"/>
    </location>
</feature>
<dbReference type="GeneID" id="36574611"/>
<protein>
    <submittedName>
        <fullName evidence="2">Uncharacterized protein</fullName>
    </submittedName>
</protein>
<organism evidence="2 3">
    <name type="scientific">Amorphotheca resinae ATCC 22711</name>
    <dbReference type="NCBI Taxonomy" id="857342"/>
    <lineage>
        <taxon>Eukaryota</taxon>
        <taxon>Fungi</taxon>
        <taxon>Dikarya</taxon>
        <taxon>Ascomycota</taxon>
        <taxon>Pezizomycotina</taxon>
        <taxon>Leotiomycetes</taxon>
        <taxon>Helotiales</taxon>
        <taxon>Amorphothecaceae</taxon>
        <taxon>Amorphotheca</taxon>
    </lineage>
</organism>
<accession>A0A2T3B6U4</accession>
<name>A0A2T3B6U4_AMORE</name>
<dbReference type="RefSeq" id="XP_024722644.1">
    <property type="nucleotide sequence ID" value="XM_024866530.1"/>
</dbReference>
<feature type="non-terminal residue" evidence="2">
    <location>
        <position position="1"/>
    </location>
</feature>
<evidence type="ECO:0000313" key="3">
    <source>
        <dbReference type="Proteomes" id="UP000241818"/>
    </source>
</evidence>
<dbReference type="Proteomes" id="UP000241818">
    <property type="component" value="Unassembled WGS sequence"/>
</dbReference>
<gene>
    <name evidence="2" type="ORF">M430DRAFT_34338</name>
</gene>
<proteinExistence type="predicted"/>
<keyword evidence="3" id="KW-1185">Reference proteome</keyword>
<reference evidence="2 3" key="1">
    <citation type="journal article" date="2018" name="New Phytol.">
        <title>Comparative genomics and transcriptomics depict ericoid mycorrhizal fungi as versatile saprotrophs and plant mutualists.</title>
        <authorList>
            <person name="Martino E."/>
            <person name="Morin E."/>
            <person name="Grelet G.A."/>
            <person name="Kuo A."/>
            <person name="Kohler A."/>
            <person name="Daghino S."/>
            <person name="Barry K.W."/>
            <person name="Cichocki N."/>
            <person name="Clum A."/>
            <person name="Dockter R.B."/>
            <person name="Hainaut M."/>
            <person name="Kuo R.C."/>
            <person name="LaButti K."/>
            <person name="Lindahl B.D."/>
            <person name="Lindquist E.A."/>
            <person name="Lipzen A."/>
            <person name="Khouja H.R."/>
            <person name="Magnuson J."/>
            <person name="Murat C."/>
            <person name="Ohm R.A."/>
            <person name="Singer S.W."/>
            <person name="Spatafora J.W."/>
            <person name="Wang M."/>
            <person name="Veneault-Fourrey C."/>
            <person name="Henrissat B."/>
            <person name="Grigoriev I.V."/>
            <person name="Martin F.M."/>
            <person name="Perotto S."/>
        </authorList>
    </citation>
    <scope>NUCLEOTIDE SEQUENCE [LARGE SCALE GENOMIC DNA]</scope>
    <source>
        <strain evidence="2 3">ATCC 22711</strain>
    </source>
</reference>
<dbReference type="EMBL" id="KZ679009">
    <property type="protein sequence ID" value="PSS22489.1"/>
    <property type="molecule type" value="Genomic_DNA"/>
</dbReference>
<evidence type="ECO:0000256" key="1">
    <source>
        <dbReference type="SAM" id="MobiDB-lite"/>
    </source>
</evidence>